<dbReference type="AlphaFoldDB" id="A0A060X2P1"/>
<reference evidence="1" key="2">
    <citation type="submission" date="2014-03" db="EMBL/GenBank/DDBJ databases">
        <authorList>
            <person name="Genoscope - CEA"/>
        </authorList>
    </citation>
    <scope>NUCLEOTIDE SEQUENCE</scope>
</reference>
<evidence type="ECO:0000313" key="1">
    <source>
        <dbReference type="EMBL" id="CDQ73522.1"/>
    </source>
</evidence>
<dbReference type="PANTHER" id="PTHR28399">
    <property type="entry name" value="BARTTIN"/>
    <property type="match status" value="1"/>
</dbReference>
<dbReference type="Pfam" id="PF15462">
    <property type="entry name" value="Barttin"/>
    <property type="match status" value="1"/>
</dbReference>
<evidence type="ECO:0008006" key="3">
    <source>
        <dbReference type="Google" id="ProtNLM"/>
    </source>
</evidence>
<dbReference type="InterPro" id="IPR029181">
    <property type="entry name" value="Barttin"/>
</dbReference>
<proteinExistence type="predicted"/>
<name>A0A060X2P1_ONCMY</name>
<dbReference type="Proteomes" id="UP000193380">
    <property type="component" value="Unassembled WGS sequence"/>
</dbReference>
<dbReference type="GO" id="GO:0006821">
    <property type="term" value="P:chloride transport"/>
    <property type="evidence" value="ECO:0007669"/>
    <property type="project" value="InterPro"/>
</dbReference>
<sequence>MVEGKPYRYGLIAAGMCVLLVGLFVMTQERPHIYATLCSLGITMVTLGTAWSLCQCYPKVVLISQSLEERGARDSMDAAAGEKNISVTLAGFHDNKVRPALSVPLVLQLHSSHSCPILHLA</sequence>
<dbReference type="PANTHER" id="PTHR28399:SF1">
    <property type="entry name" value="BARTTIN"/>
    <property type="match status" value="1"/>
</dbReference>
<gene>
    <name evidence="1" type="ORF">GSONMT00031781001</name>
</gene>
<dbReference type="EMBL" id="FR904909">
    <property type="protein sequence ID" value="CDQ73522.1"/>
    <property type="molecule type" value="Genomic_DNA"/>
</dbReference>
<dbReference type="PaxDb" id="8022-A0A060X2P1"/>
<reference evidence="1" key="1">
    <citation type="journal article" date="2014" name="Nat. Commun.">
        <title>The rainbow trout genome provides novel insights into evolution after whole-genome duplication in vertebrates.</title>
        <authorList>
            <person name="Berthelot C."/>
            <person name="Brunet F."/>
            <person name="Chalopin D."/>
            <person name="Juanchich A."/>
            <person name="Bernard M."/>
            <person name="Noel B."/>
            <person name="Bento P."/>
            <person name="Da Silva C."/>
            <person name="Labadie K."/>
            <person name="Alberti A."/>
            <person name="Aury J.M."/>
            <person name="Louis A."/>
            <person name="Dehais P."/>
            <person name="Bardou P."/>
            <person name="Montfort J."/>
            <person name="Klopp C."/>
            <person name="Cabau C."/>
            <person name="Gaspin C."/>
            <person name="Thorgaard G.H."/>
            <person name="Boussaha M."/>
            <person name="Quillet E."/>
            <person name="Guyomard R."/>
            <person name="Galiana D."/>
            <person name="Bobe J."/>
            <person name="Volff J.N."/>
            <person name="Genet C."/>
            <person name="Wincker P."/>
            <person name="Jaillon O."/>
            <person name="Roest Crollius H."/>
            <person name="Guiguen Y."/>
        </authorList>
    </citation>
    <scope>NUCLEOTIDE SEQUENCE [LARGE SCALE GENOMIC DNA]</scope>
</reference>
<organism evidence="1 2">
    <name type="scientific">Oncorhynchus mykiss</name>
    <name type="common">Rainbow trout</name>
    <name type="synonym">Salmo gairdneri</name>
    <dbReference type="NCBI Taxonomy" id="8022"/>
    <lineage>
        <taxon>Eukaryota</taxon>
        <taxon>Metazoa</taxon>
        <taxon>Chordata</taxon>
        <taxon>Craniata</taxon>
        <taxon>Vertebrata</taxon>
        <taxon>Euteleostomi</taxon>
        <taxon>Actinopterygii</taxon>
        <taxon>Neopterygii</taxon>
        <taxon>Teleostei</taxon>
        <taxon>Protacanthopterygii</taxon>
        <taxon>Salmoniformes</taxon>
        <taxon>Salmonidae</taxon>
        <taxon>Salmoninae</taxon>
        <taxon>Oncorhynchus</taxon>
    </lineage>
</organism>
<evidence type="ECO:0000313" key="2">
    <source>
        <dbReference type="Proteomes" id="UP000193380"/>
    </source>
</evidence>
<accession>A0A060X2P1</accession>
<dbReference type="GO" id="GO:0017081">
    <property type="term" value="F:chloride channel regulator activity"/>
    <property type="evidence" value="ECO:0007669"/>
    <property type="project" value="TreeGrafter"/>
</dbReference>
<protein>
    <recommendedName>
        <fullName evidence="3">Barttin</fullName>
    </recommendedName>
</protein>
<dbReference type="GO" id="GO:0016323">
    <property type="term" value="C:basolateral plasma membrane"/>
    <property type="evidence" value="ECO:0007669"/>
    <property type="project" value="TreeGrafter"/>
</dbReference>
<dbReference type="STRING" id="8022.A0A060X2P1"/>